<dbReference type="PANTHER" id="PTHR30047:SF7">
    <property type="entry name" value="HIGH-AFFINITY CHOLINE TRANSPORT PROTEIN"/>
    <property type="match status" value="1"/>
</dbReference>
<feature type="transmembrane region" description="Helical" evidence="9">
    <location>
        <begin position="157"/>
        <end position="175"/>
    </location>
</feature>
<keyword evidence="4" id="KW-1003">Cell membrane</keyword>
<dbReference type="PANTHER" id="PTHR30047">
    <property type="entry name" value="HIGH-AFFINITY CHOLINE TRANSPORT PROTEIN-RELATED"/>
    <property type="match status" value="1"/>
</dbReference>
<feature type="transmembrane region" description="Helical" evidence="9">
    <location>
        <begin position="419"/>
        <end position="448"/>
    </location>
</feature>
<feature type="compositionally biased region" description="Basic and acidic residues" evidence="8">
    <location>
        <begin position="514"/>
        <end position="523"/>
    </location>
</feature>
<keyword evidence="11" id="KW-1185">Reference proteome</keyword>
<reference evidence="10 11" key="1">
    <citation type="submission" date="2022-10" db="EMBL/GenBank/DDBJ databases">
        <title>Ruegeria sp. nov., isolated from ocean surface sediments.</title>
        <authorList>
            <person name="He W."/>
            <person name="Xue H.-P."/>
            <person name="Zhang D.-F."/>
        </authorList>
    </citation>
    <scope>NUCLEOTIDE SEQUENCE [LARGE SCALE GENOMIC DNA]</scope>
    <source>
        <strain evidence="10 11">XHP0148</strain>
    </source>
</reference>
<evidence type="ECO:0000256" key="9">
    <source>
        <dbReference type="SAM" id="Phobius"/>
    </source>
</evidence>
<feature type="transmembrane region" description="Helical" evidence="9">
    <location>
        <begin position="21"/>
        <end position="42"/>
    </location>
</feature>
<evidence type="ECO:0000313" key="10">
    <source>
        <dbReference type="EMBL" id="MCV2890417.1"/>
    </source>
</evidence>
<keyword evidence="7 9" id="KW-0472">Membrane</keyword>
<feature type="transmembrane region" description="Helical" evidence="9">
    <location>
        <begin position="244"/>
        <end position="262"/>
    </location>
</feature>
<evidence type="ECO:0000256" key="8">
    <source>
        <dbReference type="SAM" id="MobiDB-lite"/>
    </source>
</evidence>
<evidence type="ECO:0000313" key="11">
    <source>
        <dbReference type="Proteomes" id="UP001320899"/>
    </source>
</evidence>
<dbReference type="EMBL" id="JAOWLB010000017">
    <property type="protein sequence ID" value="MCV2890417.1"/>
    <property type="molecule type" value="Genomic_DNA"/>
</dbReference>
<feature type="transmembrane region" description="Helical" evidence="9">
    <location>
        <begin position="358"/>
        <end position="376"/>
    </location>
</feature>
<evidence type="ECO:0000256" key="6">
    <source>
        <dbReference type="ARBA" id="ARBA00022989"/>
    </source>
</evidence>
<name>A0ABT3APA9_9RHOB</name>
<gene>
    <name evidence="10" type="ORF">OE747_18935</name>
</gene>
<evidence type="ECO:0000256" key="1">
    <source>
        <dbReference type="ARBA" id="ARBA00004651"/>
    </source>
</evidence>
<evidence type="ECO:0000256" key="5">
    <source>
        <dbReference type="ARBA" id="ARBA00022692"/>
    </source>
</evidence>
<dbReference type="Pfam" id="PF02028">
    <property type="entry name" value="BCCT"/>
    <property type="match status" value="1"/>
</dbReference>
<comment type="similarity">
    <text evidence="2">Belongs to the BCCT transporter (TC 2.A.15) family.</text>
</comment>
<feature type="transmembrane region" description="Helical" evidence="9">
    <location>
        <begin position="202"/>
        <end position="224"/>
    </location>
</feature>
<comment type="caution">
    <text evidence="10">The sequence shown here is derived from an EMBL/GenBank/DDBJ whole genome shotgun (WGS) entry which is preliminary data.</text>
</comment>
<dbReference type="NCBIfam" id="TIGR00842">
    <property type="entry name" value="bcct"/>
    <property type="match status" value="1"/>
</dbReference>
<feature type="transmembrane region" description="Helical" evidence="9">
    <location>
        <begin position="329"/>
        <end position="346"/>
    </location>
</feature>
<protein>
    <submittedName>
        <fullName evidence="10">BCCT family transporter</fullName>
    </submittedName>
</protein>
<dbReference type="PROSITE" id="PS01303">
    <property type="entry name" value="BCCT"/>
    <property type="match status" value="1"/>
</dbReference>
<evidence type="ECO:0000256" key="7">
    <source>
        <dbReference type="ARBA" id="ARBA00023136"/>
    </source>
</evidence>
<keyword evidence="3" id="KW-0813">Transport</keyword>
<evidence type="ECO:0000256" key="3">
    <source>
        <dbReference type="ARBA" id="ARBA00022448"/>
    </source>
</evidence>
<feature type="transmembrane region" description="Helical" evidence="9">
    <location>
        <begin position="460"/>
        <end position="479"/>
    </location>
</feature>
<organism evidence="10 11">
    <name type="scientific">Ruegeria aquimaris</name>
    <dbReference type="NCBI Taxonomy" id="2984333"/>
    <lineage>
        <taxon>Bacteria</taxon>
        <taxon>Pseudomonadati</taxon>
        <taxon>Pseudomonadota</taxon>
        <taxon>Alphaproteobacteria</taxon>
        <taxon>Rhodobacterales</taxon>
        <taxon>Roseobacteraceae</taxon>
        <taxon>Ruegeria</taxon>
    </lineage>
</organism>
<sequence length="542" mass="58729">MIETSPVRRPHVFPKGPFRGLNTRATTAATGLVGLWVMLGTWRPDLVAEALSDVRSATGPTLGWYYVLLVTVILVIVLWLGLGRYRNVRLGKDNERPEFGMVSWIAMLFAAGTGVGLLFWSIAEPISHFQGNPFSGKPGTAEAAVDAARLTLFHWGLHGWSIFALMGAMLAYFSYRGNLPLTTRSALYPLIGERIYGWRGDLVDTFAVVSTVFGIATTLGLGAAQMNAGLHWLIGIDNSVGRQLTIILFVTSLAIFSVVSGVRRGVRWLSIGNMWLGVGLLMFFLIVGPTSWLLRFIIQTAGSYGQHLIEMSFWTNVTGTSGWQQSWTVFYWGWWLSWTPFVGMFIARISRGRTLREFVFAVLLVPTLFSLIWIGGLGGTALHYELYGLGGIADAVTRDVTLALYETIDVIATPGLSTVAAIIATVLIATFFVTSADSGILVITTILTLGESDPPVTPRIVWGVGIGALTAVLLAGGGVTTLQSAVVIAGLPFSLVVLAMVIGFLKALRSEPQAPRDPEKTRLPIEPWTGIDTKQEGEHNAG</sequence>
<keyword evidence="6 9" id="KW-1133">Transmembrane helix</keyword>
<dbReference type="InterPro" id="IPR018093">
    <property type="entry name" value="BCCT_CS"/>
</dbReference>
<feature type="transmembrane region" description="Helical" evidence="9">
    <location>
        <begin position="274"/>
        <end position="298"/>
    </location>
</feature>
<keyword evidence="5 9" id="KW-0812">Transmembrane</keyword>
<evidence type="ECO:0000256" key="2">
    <source>
        <dbReference type="ARBA" id="ARBA00005658"/>
    </source>
</evidence>
<feature type="compositionally biased region" description="Basic and acidic residues" evidence="8">
    <location>
        <begin position="533"/>
        <end position="542"/>
    </location>
</feature>
<dbReference type="RefSeq" id="WP_263830075.1">
    <property type="nucleotide sequence ID" value="NZ_JAOWLB010000017.1"/>
</dbReference>
<feature type="transmembrane region" description="Helical" evidence="9">
    <location>
        <begin position="62"/>
        <end position="82"/>
    </location>
</feature>
<comment type="subcellular location">
    <subcellularLocation>
        <location evidence="1">Cell membrane</location>
        <topology evidence="1">Multi-pass membrane protein</topology>
    </subcellularLocation>
</comment>
<accession>A0ABT3APA9</accession>
<feature type="transmembrane region" description="Helical" evidence="9">
    <location>
        <begin position="102"/>
        <end position="123"/>
    </location>
</feature>
<dbReference type="InterPro" id="IPR000060">
    <property type="entry name" value="BCCT_transptr"/>
</dbReference>
<proteinExistence type="inferred from homology"/>
<feature type="region of interest" description="Disordered" evidence="8">
    <location>
        <begin position="513"/>
        <end position="542"/>
    </location>
</feature>
<dbReference type="Proteomes" id="UP001320899">
    <property type="component" value="Unassembled WGS sequence"/>
</dbReference>
<feature type="transmembrane region" description="Helical" evidence="9">
    <location>
        <begin position="485"/>
        <end position="505"/>
    </location>
</feature>
<evidence type="ECO:0000256" key="4">
    <source>
        <dbReference type="ARBA" id="ARBA00022475"/>
    </source>
</evidence>